<evidence type="ECO:0000256" key="6">
    <source>
        <dbReference type="ARBA" id="ARBA00022786"/>
    </source>
</evidence>
<protein>
    <recommendedName>
        <fullName evidence="4">ubiquitinyl hydrolase 1</fullName>
        <ecNumber evidence="4">3.4.19.12</ecNumber>
    </recommendedName>
</protein>
<dbReference type="GO" id="GO:0140492">
    <property type="term" value="F:metal-dependent deubiquitinase activity"/>
    <property type="evidence" value="ECO:0007669"/>
    <property type="project" value="UniProtKB-ARBA"/>
</dbReference>
<evidence type="ECO:0000259" key="12">
    <source>
        <dbReference type="PROSITE" id="PS50235"/>
    </source>
</evidence>
<dbReference type="PROSITE" id="PS50144">
    <property type="entry name" value="MATH"/>
    <property type="match status" value="1"/>
</dbReference>
<dbReference type="GO" id="GO:0005829">
    <property type="term" value="C:cytosol"/>
    <property type="evidence" value="ECO:0007669"/>
    <property type="project" value="TreeGrafter"/>
</dbReference>
<dbReference type="SMART" id="SM00061">
    <property type="entry name" value="MATH"/>
    <property type="match status" value="1"/>
</dbReference>
<dbReference type="PROSITE" id="PS00973">
    <property type="entry name" value="USP_2"/>
    <property type="match status" value="1"/>
</dbReference>
<dbReference type="FunFam" id="2.60.210.10:FF:000011">
    <property type="entry name" value="Ubiquitin carboxyl-terminal hydrolase 7"/>
    <property type="match status" value="1"/>
</dbReference>
<dbReference type="SUPFAM" id="SSF54001">
    <property type="entry name" value="Cysteine proteinases"/>
    <property type="match status" value="1"/>
</dbReference>
<dbReference type="EC" id="3.4.19.12" evidence="4"/>
<keyword evidence="8" id="KW-0788">Thiol protease</keyword>
<dbReference type="Gene3D" id="2.60.210.10">
    <property type="entry name" value="Apoptosis, Tumor Necrosis Factor Receptor Associated Protein 2, Chain A"/>
    <property type="match status" value="1"/>
</dbReference>
<evidence type="ECO:0000259" key="11">
    <source>
        <dbReference type="PROSITE" id="PS50144"/>
    </source>
</evidence>
<evidence type="ECO:0000256" key="5">
    <source>
        <dbReference type="ARBA" id="ARBA00022670"/>
    </source>
</evidence>
<dbReference type="InterPro" id="IPR038765">
    <property type="entry name" value="Papain-like_cys_pep_sf"/>
</dbReference>
<evidence type="ECO:0000256" key="1">
    <source>
        <dbReference type="ARBA" id="ARBA00000707"/>
    </source>
</evidence>
<dbReference type="GO" id="GO:0016579">
    <property type="term" value="P:protein deubiquitination"/>
    <property type="evidence" value="ECO:0007669"/>
    <property type="project" value="InterPro"/>
</dbReference>
<dbReference type="InterPro" id="IPR001394">
    <property type="entry name" value="Peptidase_C19_UCH"/>
</dbReference>
<dbReference type="Gene3D" id="3.90.70.10">
    <property type="entry name" value="Cysteine proteinases"/>
    <property type="match status" value="1"/>
</dbReference>
<dbReference type="GO" id="GO:0004843">
    <property type="term" value="F:cysteine-type deubiquitinase activity"/>
    <property type="evidence" value="ECO:0007669"/>
    <property type="project" value="UniProtKB-EC"/>
</dbReference>
<dbReference type="OrthoDB" id="289038at2759"/>
<comment type="subcellular location">
    <subcellularLocation>
        <location evidence="2">Nucleus</location>
    </subcellularLocation>
</comment>
<dbReference type="Pfam" id="PF00443">
    <property type="entry name" value="UCH"/>
    <property type="match status" value="1"/>
</dbReference>
<dbReference type="PANTHER" id="PTHR24006:SF644">
    <property type="entry name" value="UBIQUITIN CARBOXYL-TERMINAL HYDROLASE 7"/>
    <property type="match status" value="1"/>
</dbReference>
<dbReference type="GO" id="GO:0031647">
    <property type="term" value="P:regulation of protein stability"/>
    <property type="evidence" value="ECO:0007669"/>
    <property type="project" value="TreeGrafter"/>
</dbReference>
<keyword evidence="9" id="KW-0539">Nucleus</keyword>
<dbReference type="PROSITE" id="PS50235">
    <property type="entry name" value="USP_3"/>
    <property type="match status" value="1"/>
</dbReference>
<evidence type="ECO:0000313" key="13">
    <source>
        <dbReference type="EMBL" id="KAG2184106.1"/>
    </source>
</evidence>
<evidence type="ECO:0000256" key="4">
    <source>
        <dbReference type="ARBA" id="ARBA00012759"/>
    </source>
</evidence>
<dbReference type="InterPro" id="IPR028889">
    <property type="entry name" value="USP"/>
</dbReference>
<dbReference type="CDD" id="cd02659">
    <property type="entry name" value="peptidase_C19C"/>
    <property type="match status" value="1"/>
</dbReference>
<dbReference type="GO" id="GO:0006508">
    <property type="term" value="P:proteolysis"/>
    <property type="evidence" value="ECO:0007669"/>
    <property type="project" value="UniProtKB-KW"/>
</dbReference>
<dbReference type="InterPro" id="IPR050164">
    <property type="entry name" value="Peptidase_C19"/>
</dbReference>
<dbReference type="Pfam" id="PF12436">
    <property type="entry name" value="USP7_ICP0_bdg"/>
    <property type="match status" value="1"/>
</dbReference>
<evidence type="ECO:0000256" key="2">
    <source>
        <dbReference type="ARBA" id="ARBA00004123"/>
    </source>
</evidence>
<organism evidence="13 14">
    <name type="scientific">Umbelopsis vinacea</name>
    <dbReference type="NCBI Taxonomy" id="44442"/>
    <lineage>
        <taxon>Eukaryota</taxon>
        <taxon>Fungi</taxon>
        <taxon>Fungi incertae sedis</taxon>
        <taxon>Mucoromycota</taxon>
        <taxon>Mucoromycotina</taxon>
        <taxon>Umbelopsidomycetes</taxon>
        <taxon>Umbelopsidales</taxon>
        <taxon>Umbelopsidaceae</taxon>
        <taxon>Umbelopsis</taxon>
    </lineage>
</organism>
<dbReference type="Gene3D" id="3.10.20.90">
    <property type="entry name" value="Phosphatidylinositol 3-kinase Catalytic Subunit, Chain A, domain 1"/>
    <property type="match status" value="2"/>
</dbReference>
<dbReference type="InterPro" id="IPR008974">
    <property type="entry name" value="TRAF-like"/>
</dbReference>
<gene>
    <name evidence="13" type="ORF">INT44_009121</name>
</gene>
<dbReference type="FunFam" id="3.90.70.10:FF:000005">
    <property type="entry name" value="Ubiquitin carboxyl-terminal hydrolase 7"/>
    <property type="match status" value="1"/>
</dbReference>
<feature type="region of interest" description="Disordered" evidence="10">
    <location>
        <begin position="1"/>
        <end position="29"/>
    </location>
</feature>
<evidence type="ECO:0000256" key="3">
    <source>
        <dbReference type="ARBA" id="ARBA00009085"/>
    </source>
</evidence>
<accession>A0A8H7Q1K3</accession>
<reference evidence="13" key="1">
    <citation type="submission" date="2020-12" db="EMBL/GenBank/DDBJ databases">
        <title>Metabolic potential, ecology and presence of endohyphal bacteria is reflected in genomic diversity of Mucoromycotina.</title>
        <authorList>
            <person name="Muszewska A."/>
            <person name="Okrasinska A."/>
            <person name="Steczkiewicz K."/>
            <person name="Drgas O."/>
            <person name="Orlowska M."/>
            <person name="Perlinska-Lenart U."/>
            <person name="Aleksandrzak-Piekarczyk T."/>
            <person name="Szatraj K."/>
            <person name="Zielenkiewicz U."/>
            <person name="Pilsyk S."/>
            <person name="Malc E."/>
            <person name="Mieczkowski P."/>
            <person name="Kruszewska J.S."/>
            <person name="Biernat P."/>
            <person name="Pawlowska J."/>
        </authorList>
    </citation>
    <scope>NUCLEOTIDE SEQUENCE</scope>
    <source>
        <strain evidence="13">WA0000051536</strain>
    </source>
</reference>
<keyword evidence="5" id="KW-0645">Protease</keyword>
<keyword evidence="7" id="KW-0378">Hydrolase</keyword>
<feature type="domain" description="MATH" evidence="11">
    <location>
        <begin position="60"/>
        <end position="189"/>
    </location>
</feature>
<evidence type="ECO:0000256" key="7">
    <source>
        <dbReference type="ARBA" id="ARBA00022801"/>
    </source>
</evidence>
<dbReference type="InterPro" id="IPR002083">
    <property type="entry name" value="MATH/TRAF_dom"/>
</dbReference>
<feature type="domain" description="USP" evidence="12">
    <location>
        <begin position="215"/>
        <end position="540"/>
    </location>
</feature>
<evidence type="ECO:0000256" key="9">
    <source>
        <dbReference type="ARBA" id="ARBA00023242"/>
    </source>
</evidence>
<dbReference type="GO" id="GO:0005634">
    <property type="term" value="C:nucleus"/>
    <property type="evidence" value="ECO:0007669"/>
    <property type="project" value="UniProtKB-SubCell"/>
</dbReference>
<dbReference type="FunFam" id="3.10.20.90:FF:000050">
    <property type="entry name" value="Ubiquitin carboxyl-terminal hydrolase 13"/>
    <property type="match status" value="1"/>
</dbReference>
<evidence type="ECO:0000313" key="14">
    <source>
        <dbReference type="Proteomes" id="UP000612746"/>
    </source>
</evidence>
<dbReference type="Proteomes" id="UP000612746">
    <property type="component" value="Unassembled WGS sequence"/>
</dbReference>
<keyword evidence="6" id="KW-0833">Ubl conjugation pathway</keyword>
<dbReference type="PANTHER" id="PTHR24006">
    <property type="entry name" value="UBIQUITIN CARBOXYL-TERMINAL HYDROLASE"/>
    <property type="match status" value="1"/>
</dbReference>
<name>A0A8H7Q1K3_9FUNG</name>
<proteinExistence type="inferred from homology"/>
<dbReference type="InterPro" id="IPR024729">
    <property type="entry name" value="USP7_ICP0-binding_dom"/>
</dbReference>
<dbReference type="PROSITE" id="PS00972">
    <property type="entry name" value="USP_1"/>
    <property type="match status" value="1"/>
</dbReference>
<dbReference type="InterPro" id="IPR018200">
    <property type="entry name" value="USP_CS"/>
</dbReference>
<dbReference type="AlphaFoldDB" id="A0A8H7Q1K3"/>
<dbReference type="EMBL" id="JAEPRA010000006">
    <property type="protein sequence ID" value="KAG2184106.1"/>
    <property type="molecule type" value="Genomic_DNA"/>
</dbReference>
<comment type="caution">
    <text evidence="13">The sequence shown here is derived from an EMBL/GenBank/DDBJ whole genome shotgun (WGS) entry which is preliminary data.</text>
</comment>
<comment type="catalytic activity">
    <reaction evidence="1">
        <text>Thiol-dependent hydrolysis of ester, thioester, amide, peptide and isopeptide bonds formed by the C-terminal Gly of ubiquitin (a 76-residue protein attached to proteins as an intracellular targeting signal).</text>
        <dbReference type="EC" id="3.4.19.12"/>
    </reaction>
</comment>
<comment type="similarity">
    <text evidence="3">Belongs to the peptidase C19 family.</text>
</comment>
<dbReference type="InterPro" id="IPR029346">
    <property type="entry name" value="USP_C"/>
</dbReference>
<dbReference type="SUPFAM" id="SSF49599">
    <property type="entry name" value="TRAF domain-like"/>
    <property type="match status" value="1"/>
</dbReference>
<sequence>MQDDTYSDPALEPMNDSAPLPDNDKIMSDVEQDPQPISVRDHTEIANKVLPDLDLEVETFDVFHWEILDWRGLEKRTHSPEFEIGGYKWKILMFPHGNNQTEYTSIYLEFSDQAAQPQGWHVCAQFALLISNPNDPTEYAFHNAQHRFTAEEADWGFTRFHEVRKLTSIDDHRAHPLVQDNRTLITAIVRVMKDPTGVLWHSFVNYDSKKTTGFVGLKNQGATCYMNSLFQSLYCTNYFRKVVYQIPTENDEPTKSVALALQRVFYNLQYSDAPVGTTELTKSFGWDSLEAFNQHDVQEFNRVLQDNLESKMKNTPADGAINKLFLGKMKSYIKCINVDYESSRVEDYYDIQLNVKGCNNLEESFKEYITEETLEGDNKYMAEGFGLQDAKKGVIFESFPPVLHLQLKRFEFDMMRETTVKVGVWNYRINDRHEFPLEIDLEPYLSAAADKSKPHKYILQGVLVHSGDLSGGHYFAFVKPTKDASWLKFDDDRVTPATLKEVLEENYGGEPQGLNALNSRPNIRTIKRFTNAYMLVYLRECMMDEILNDVTTADIPPHLKRRLDEERLVMEQKRKERSEMHLYMKTYIITDETFAKYQGFDLASFDEKAGETPAYLSYRTKKDDTLESFKNALCENLGVPADHIRLWILVNRQNRTVRPDAPILDADYQLTMEQLREKSQPSQANLRLYLEVATRFENDQPVFPGPPSPRSTSILIFIKMFDVETQSIYGLGHLYVEKNGKVGDIIPTINSMAGFEKETPLLLFEEIKPTMIDRMDTRQTFIRAEIQDGDVICVQKSISDEKAQAIRSQHQFPTVPDFLDYLLKRVTVQFKPRYGTGTGGQFDLTLSRSMLYDVVAAKVGEKLNAAPQNIRFTAPGVSGTPKTVIRHLQSSTLLEMIQSAVYNGANLPTLFYEVLDISLSELETKKQVKVTVLTPTLSDEAMYDLVLPKDKKIAELLQALETKGVKFESETGTRLPRIYEAVQNKFIRELDMGDPISSLTDSAYCTLYAEEIPEEETTAGEDDFYILVFHYQKETNRTHSVPFKFLVKKDEPFVETKKRLQKRTGMDDKDWARVKFTIASSYSATPIDDDEFKLSDHQFSKDEHLGLDHVDKTGKASRVVTHACNLSSFPFHQLPKMMLYKLVVLGDGGVGKPISCLDPYFHSNASGGDNSSEYDTNEVKPERPIDSFTKLTAVEKLRVLFESHRHEQYYYVYYPNDRPTNRLYEQPRSVATDIK</sequence>
<evidence type="ECO:0000256" key="8">
    <source>
        <dbReference type="ARBA" id="ARBA00022807"/>
    </source>
</evidence>
<evidence type="ECO:0000256" key="10">
    <source>
        <dbReference type="SAM" id="MobiDB-lite"/>
    </source>
</evidence>
<keyword evidence="14" id="KW-1185">Reference proteome</keyword>
<dbReference type="Pfam" id="PF22486">
    <property type="entry name" value="MATH_2"/>
    <property type="match status" value="1"/>
</dbReference>
<dbReference type="Pfam" id="PF14533">
    <property type="entry name" value="USP7_C2"/>
    <property type="match status" value="1"/>
</dbReference>